<gene>
    <name evidence="1" type="ORF">F0562_027815</name>
</gene>
<dbReference type="AlphaFoldDB" id="A0A5J5B8W7"/>
<evidence type="ECO:0000313" key="2">
    <source>
        <dbReference type="Proteomes" id="UP000325577"/>
    </source>
</evidence>
<dbReference type="OrthoDB" id="4062651at2759"/>
<protein>
    <submittedName>
        <fullName evidence="1">Uncharacterized protein</fullName>
    </submittedName>
</protein>
<name>A0A5J5B8W7_9ASTE</name>
<dbReference type="Proteomes" id="UP000325577">
    <property type="component" value="Linkage Group LG15"/>
</dbReference>
<keyword evidence="2" id="KW-1185">Reference proteome</keyword>
<sequence length="113" mass="12241">MTHRTKLAIHNISETMGLELMMVFGEIIAAMAATALGQALPGCQERCCDVNVPYPFGIADGCRDINECKNDTLHECISAKNCHHNGEVIHVLVQGGTMGKVALLINHMMINHG</sequence>
<evidence type="ECO:0000313" key="1">
    <source>
        <dbReference type="EMBL" id="KAA8538362.1"/>
    </source>
</evidence>
<accession>A0A5J5B8W7</accession>
<dbReference type="EMBL" id="CM018038">
    <property type="protein sequence ID" value="KAA8538362.1"/>
    <property type="molecule type" value="Genomic_DNA"/>
</dbReference>
<proteinExistence type="predicted"/>
<organism evidence="1 2">
    <name type="scientific">Nyssa sinensis</name>
    <dbReference type="NCBI Taxonomy" id="561372"/>
    <lineage>
        <taxon>Eukaryota</taxon>
        <taxon>Viridiplantae</taxon>
        <taxon>Streptophyta</taxon>
        <taxon>Embryophyta</taxon>
        <taxon>Tracheophyta</taxon>
        <taxon>Spermatophyta</taxon>
        <taxon>Magnoliopsida</taxon>
        <taxon>eudicotyledons</taxon>
        <taxon>Gunneridae</taxon>
        <taxon>Pentapetalae</taxon>
        <taxon>asterids</taxon>
        <taxon>Cornales</taxon>
        <taxon>Nyssaceae</taxon>
        <taxon>Nyssa</taxon>
    </lineage>
</organism>
<reference evidence="1 2" key="1">
    <citation type="submission" date="2019-09" db="EMBL/GenBank/DDBJ databases">
        <title>A chromosome-level genome assembly of the Chinese tupelo Nyssa sinensis.</title>
        <authorList>
            <person name="Yang X."/>
            <person name="Kang M."/>
            <person name="Yang Y."/>
            <person name="Xiong H."/>
            <person name="Wang M."/>
            <person name="Zhang Z."/>
            <person name="Wang Z."/>
            <person name="Wu H."/>
            <person name="Ma T."/>
            <person name="Liu J."/>
            <person name="Xi Z."/>
        </authorList>
    </citation>
    <scope>NUCLEOTIDE SEQUENCE [LARGE SCALE GENOMIC DNA]</scope>
    <source>
        <strain evidence="1">J267</strain>
        <tissue evidence="1">Leaf</tissue>
    </source>
</reference>